<organism evidence="2">
    <name type="scientific">Oceaniferula spumae</name>
    <dbReference type="NCBI Taxonomy" id="2979115"/>
    <lineage>
        <taxon>Bacteria</taxon>
        <taxon>Pseudomonadati</taxon>
        <taxon>Verrucomicrobiota</taxon>
        <taxon>Verrucomicrobiia</taxon>
        <taxon>Verrucomicrobiales</taxon>
        <taxon>Verrucomicrobiaceae</taxon>
        <taxon>Oceaniferula</taxon>
    </lineage>
</organism>
<dbReference type="EMBL" id="AP026866">
    <property type="protein sequence ID" value="BDS05684.1"/>
    <property type="molecule type" value="Genomic_DNA"/>
</dbReference>
<name>A0AAT9FI74_9BACT</name>
<reference evidence="2" key="1">
    <citation type="submission" date="2024-07" db="EMBL/GenBank/DDBJ databases">
        <title>Complete genome sequence of Verrucomicrobiaceae bacterium NT6N.</title>
        <authorList>
            <person name="Huang C."/>
            <person name="Takami H."/>
            <person name="Hamasaki K."/>
        </authorList>
    </citation>
    <scope>NUCLEOTIDE SEQUENCE</scope>
    <source>
        <strain evidence="2">NT6N</strain>
    </source>
</reference>
<evidence type="ECO:0008006" key="3">
    <source>
        <dbReference type="Google" id="ProtNLM"/>
    </source>
</evidence>
<gene>
    <name evidence="2" type="ORF">NT6N_07240</name>
</gene>
<proteinExistence type="predicted"/>
<keyword evidence="1" id="KW-0472">Membrane</keyword>
<dbReference type="AlphaFoldDB" id="A0AAT9FI74"/>
<protein>
    <recommendedName>
        <fullName evidence="3">General secretion pathway protein GspM</fullName>
    </recommendedName>
</protein>
<keyword evidence="1" id="KW-0812">Transmembrane</keyword>
<evidence type="ECO:0000256" key="1">
    <source>
        <dbReference type="SAM" id="Phobius"/>
    </source>
</evidence>
<feature type="transmembrane region" description="Helical" evidence="1">
    <location>
        <begin position="9"/>
        <end position="28"/>
    </location>
</feature>
<dbReference type="KEGG" id="osu:NT6N_07240"/>
<sequence length="187" mass="21378">MNDREKKLIFLLFGAAFIIVNLFLYTSYTAAKQKKEIALDKGAKEIALKEKQLLEADERIAEMNWLIDYAPKEGTHAAVRADLVTFAEQSAQRNGITMKKRPVPVREEAEPTGAYHIARVKVLVNARDPEFYRWITELQNPEKSRSVTMLRISPQRDDPTRIDCELEITQWFAPAADDLLDDNVTAN</sequence>
<keyword evidence="1" id="KW-1133">Transmembrane helix</keyword>
<accession>A0AAT9FI74</accession>
<evidence type="ECO:0000313" key="2">
    <source>
        <dbReference type="EMBL" id="BDS05684.1"/>
    </source>
</evidence>